<evidence type="ECO:0000256" key="5">
    <source>
        <dbReference type="ARBA" id="ARBA00023295"/>
    </source>
</evidence>
<protein>
    <recommendedName>
        <fullName evidence="3 6">Arabinogalactan endo-beta-1,4-galactanase</fullName>
        <ecNumber evidence="3 6">3.2.1.89</ecNumber>
    </recommendedName>
</protein>
<dbReference type="SUPFAM" id="SSF51445">
    <property type="entry name" value="(Trans)glycosidases"/>
    <property type="match status" value="1"/>
</dbReference>
<dbReference type="GO" id="GO:0015926">
    <property type="term" value="F:glucosidase activity"/>
    <property type="evidence" value="ECO:0007669"/>
    <property type="project" value="InterPro"/>
</dbReference>
<name>A0A5R8WP34_9BACT</name>
<accession>A0A5R8WP34</accession>
<dbReference type="PANTHER" id="PTHR34983:SF1">
    <property type="entry name" value="ARABINOGALACTAN ENDO-BETA-1,4-GALACTANASE A"/>
    <property type="match status" value="1"/>
</dbReference>
<evidence type="ECO:0000256" key="1">
    <source>
        <dbReference type="ARBA" id="ARBA00001695"/>
    </source>
</evidence>
<reference evidence="7 8" key="1">
    <citation type="submission" date="2019-05" db="EMBL/GenBank/DDBJ databases">
        <title>Hymenobacter edaphi sp. nov., isolated from abandoned arsenic-contaminated farmland soil.</title>
        <authorList>
            <person name="Nie L."/>
        </authorList>
    </citation>
    <scope>NUCLEOTIDE SEQUENCE [LARGE SCALE GENOMIC DNA]</scope>
    <source>
        <strain evidence="7 8">1-3-3-8</strain>
    </source>
</reference>
<comment type="catalytic activity">
    <reaction evidence="1 6">
        <text>The enzyme specifically hydrolyzes (1-&gt;4)-beta-D-galactosidic linkages in type I arabinogalactans.</text>
        <dbReference type="EC" id="3.2.1.89"/>
    </reaction>
</comment>
<feature type="chain" id="PRO_5024487622" description="Arabinogalactan endo-beta-1,4-galactanase" evidence="6">
    <location>
        <begin position="26"/>
        <end position="380"/>
    </location>
</feature>
<dbReference type="EC" id="3.2.1.89" evidence="3 6"/>
<keyword evidence="5 6" id="KW-0326">Glycosidase</keyword>
<comment type="similarity">
    <text evidence="2 6">Belongs to the glycosyl hydrolase 53 family.</text>
</comment>
<dbReference type="AlphaFoldDB" id="A0A5R8WP34"/>
<evidence type="ECO:0000313" key="7">
    <source>
        <dbReference type="EMBL" id="TLM91799.1"/>
    </source>
</evidence>
<dbReference type="GO" id="GO:0031218">
    <property type="term" value="F:arabinogalactan endo-1,4-beta-galactosidase activity"/>
    <property type="evidence" value="ECO:0007669"/>
    <property type="project" value="UniProtKB-EC"/>
</dbReference>
<dbReference type="Proteomes" id="UP000305517">
    <property type="component" value="Unassembled WGS sequence"/>
</dbReference>
<dbReference type="Gene3D" id="3.20.20.80">
    <property type="entry name" value="Glycosidases"/>
    <property type="match status" value="1"/>
</dbReference>
<dbReference type="InterPro" id="IPR011683">
    <property type="entry name" value="Glyco_hydro_53"/>
</dbReference>
<dbReference type="Pfam" id="PF07745">
    <property type="entry name" value="Glyco_hydro_53"/>
    <property type="match status" value="1"/>
</dbReference>
<keyword evidence="8" id="KW-1185">Reference proteome</keyword>
<proteinExistence type="inferred from homology"/>
<evidence type="ECO:0000256" key="3">
    <source>
        <dbReference type="ARBA" id="ARBA00012556"/>
    </source>
</evidence>
<dbReference type="EMBL" id="VAJM01000006">
    <property type="protein sequence ID" value="TLM91799.1"/>
    <property type="molecule type" value="Genomic_DNA"/>
</dbReference>
<dbReference type="GO" id="GO:0045490">
    <property type="term" value="P:pectin catabolic process"/>
    <property type="evidence" value="ECO:0007669"/>
    <property type="project" value="TreeGrafter"/>
</dbReference>
<dbReference type="PROSITE" id="PS51257">
    <property type="entry name" value="PROKAR_LIPOPROTEIN"/>
    <property type="match status" value="1"/>
</dbReference>
<evidence type="ECO:0000256" key="4">
    <source>
        <dbReference type="ARBA" id="ARBA00022801"/>
    </source>
</evidence>
<dbReference type="PANTHER" id="PTHR34983">
    <property type="entry name" value="ARABINOGALACTAN ENDO-BETA-1,4-GALACTANASE A"/>
    <property type="match status" value="1"/>
</dbReference>
<dbReference type="OrthoDB" id="9768786at2"/>
<keyword evidence="6" id="KW-0732">Signal</keyword>
<dbReference type="RefSeq" id="WP_138078766.1">
    <property type="nucleotide sequence ID" value="NZ_VAJM01000006.1"/>
</dbReference>
<dbReference type="InterPro" id="IPR017853">
    <property type="entry name" value="GH"/>
</dbReference>
<evidence type="ECO:0000313" key="8">
    <source>
        <dbReference type="Proteomes" id="UP000305517"/>
    </source>
</evidence>
<organism evidence="7 8">
    <name type="scientific">Hymenobacter jeollabukensis</name>
    <dbReference type="NCBI Taxonomy" id="2025313"/>
    <lineage>
        <taxon>Bacteria</taxon>
        <taxon>Pseudomonadati</taxon>
        <taxon>Bacteroidota</taxon>
        <taxon>Cytophagia</taxon>
        <taxon>Cytophagales</taxon>
        <taxon>Hymenobacteraceae</taxon>
        <taxon>Hymenobacter</taxon>
    </lineage>
</organism>
<feature type="signal peptide" evidence="6">
    <location>
        <begin position="1"/>
        <end position="25"/>
    </location>
</feature>
<comment type="caution">
    <text evidence="7">The sequence shown here is derived from an EMBL/GenBank/DDBJ whole genome shotgun (WGS) entry which is preliminary data.</text>
</comment>
<keyword evidence="4 6" id="KW-0378">Hydrolase</keyword>
<evidence type="ECO:0000256" key="2">
    <source>
        <dbReference type="ARBA" id="ARBA00010687"/>
    </source>
</evidence>
<gene>
    <name evidence="7" type="ORF">FDY95_14675</name>
</gene>
<sequence>MPSFLTKWSRAGLGAAFLSVGLTLAGCQSSPTPAPDPTPTAPTFYRGADLSFSAEIEAAGTRFTDQGQTGTPLALLQRRGLNLVRLRLWHTPASGHSNLAEVVGYARRARQAGLAVLLDLHYSDTWTDPGQQAPPRAWQNLAAPALQDSVYQYTRRVLRAFEAQQATPDLVQIGNEINGGMLWPQGRIQSASDYPALAALLRRGLQAVTDADPAHRIRTVLHFAGPVGAEFFFDQMQRQNVAYDVQALSYYPQFHGRSLATLQQQLTGLVNRFGKDLLVVETAYPFTLGWNDYTHNSVGQADQLVPGYDATPAGQRAYLLALRQLIKELPGGHGLGFCYWAPDWVAFKGPTATNGSAAENQALFDFTNAGVPALEAFGAN</sequence>
<evidence type="ECO:0000256" key="6">
    <source>
        <dbReference type="RuleBase" id="RU361192"/>
    </source>
</evidence>